<dbReference type="CDD" id="cd00449">
    <property type="entry name" value="PLPDE_IV"/>
    <property type="match status" value="1"/>
</dbReference>
<keyword evidence="13" id="KW-0808">Transferase</keyword>
<dbReference type="InterPro" id="IPR001544">
    <property type="entry name" value="Aminotrans_IV"/>
</dbReference>
<evidence type="ECO:0000256" key="5">
    <source>
        <dbReference type="ARBA" id="ARBA00009320"/>
    </source>
</evidence>
<comment type="caution">
    <text evidence="13">The sequence shown here is derived from an EMBL/GenBank/DDBJ whole genome shotgun (WGS) entry which is preliminary data.</text>
</comment>
<evidence type="ECO:0000256" key="10">
    <source>
        <dbReference type="ARBA" id="ARBA00049229"/>
    </source>
</evidence>
<proteinExistence type="inferred from homology"/>
<sequence length="286" mass="32355">MQRSTDWVVLNGNLHPELSPEFFLKNRAFRLGDGFFETLRVIHGSVHLWDAHYARIKACCKALEIEIPTVYSSDYMRNSIYKLLEQNGINAGGRIRMTFFREGEGTYRPESNRLGFVIEAKTIHQREFLVKDQGISIDVFTELKKSFSRLSPFKLMGNHVYIQAAVWAQANNLIDALIINDHNRIIEATSSNVFIVKNGAIHTPAVDSGCVGGVMRMAVINAAIRDGIPIFESEIDINDIIFADEVFLTNAVTGISWVGSFRNKRYYHKLSDRLIAKINRAESVDA</sequence>
<dbReference type="GO" id="GO:0046394">
    <property type="term" value="P:carboxylic acid biosynthetic process"/>
    <property type="evidence" value="ECO:0007669"/>
    <property type="project" value="UniProtKB-ARBA"/>
</dbReference>
<comment type="similarity">
    <text evidence="5 11">Belongs to the class-IV pyridoxal-phosphate-dependent aminotransferase family.</text>
</comment>
<keyword evidence="7 12" id="KW-0663">Pyridoxal phosphate</keyword>
<comment type="catalytic activity">
    <reaction evidence="8">
        <text>L-valine + 2-oxoglutarate = 3-methyl-2-oxobutanoate + L-glutamate</text>
        <dbReference type="Rhea" id="RHEA:24813"/>
        <dbReference type="ChEBI" id="CHEBI:11851"/>
        <dbReference type="ChEBI" id="CHEBI:16810"/>
        <dbReference type="ChEBI" id="CHEBI:29985"/>
        <dbReference type="ChEBI" id="CHEBI:57762"/>
        <dbReference type="EC" id="2.6.1.42"/>
    </reaction>
</comment>
<dbReference type="PANTHER" id="PTHR42743:SF11">
    <property type="entry name" value="AMINODEOXYCHORISMATE LYASE"/>
    <property type="match status" value="1"/>
</dbReference>
<accession>A0A7K3WUJ4</accession>
<comment type="catalytic activity">
    <reaction evidence="9">
        <text>L-isoleucine + 2-oxoglutarate = (S)-3-methyl-2-oxopentanoate + L-glutamate</text>
        <dbReference type="Rhea" id="RHEA:24801"/>
        <dbReference type="ChEBI" id="CHEBI:16810"/>
        <dbReference type="ChEBI" id="CHEBI:29985"/>
        <dbReference type="ChEBI" id="CHEBI:35146"/>
        <dbReference type="ChEBI" id="CHEBI:58045"/>
        <dbReference type="EC" id="2.6.1.42"/>
    </reaction>
</comment>
<keyword evidence="14" id="KW-1185">Reference proteome</keyword>
<dbReference type="EC" id="2.6.1.42" evidence="6"/>
<dbReference type="SUPFAM" id="SSF56752">
    <property type="entry name" value="D-aminoacid aminotransferase-like PLP-dependent enzymes"/>
    <property type="match status" value="1"/>
</dbReference>
<evidence type="ECO:0000313" key="14">
    <source>
        <dbReference type="Proteomes" id="UP000486602"/>
    </source>
</evidence>
<keyword evidence="13" id="KW-0032">Aminotransferase</keyword>
<dbReference type="AlphaFoldDB" id="A0A7K3WUJ4"/>
<dbReference type="Gene3D" id="3.30.470.10">
    <property type="match status" value="1"/>
</dbReference>
<evidence type="ECO:0000256" key="6">
    <source>
        <dbReference type="ARBA" id="ARBA00013053"/>
    </source>
</evidence>
<evidence type="ECO:0000313" key="13">
    <source>
        <dbReference type="EMBL" id="NEN25337.1"/>
    </source>
</evidence>
<comment type="pathway">
    <text evidence="3">Amino-acid biosynthesis; L-valine biosynthesis; L-valine from pyruvate: step 4/4.</text>
</comment>
<dbReference type="InterPro" id="IPR043131">
    <property type="entry name" value="BCAT-like_N"/>
</dbReference>
<dbReference type="EMBL" id="JAAGVY010000049">
    <property type="protein sequence ID" value="NEN25337.1"/>
    <property type="molecule type" value="Genomic_DNA"/>
</dbReference>
<dbReference type="InterPro" id="IPR036038">
    <property type="entry name" value="Aminotransferase-like"/>
</dbReference>
<dbReference type="InterPro" id="IPR050571">
    <property type="entry name" value="Class-IV_PLP-Dep_Aminotrnsfr"/>
</dbReference>
<evidence type="ECO:0000256" key="7">
    <source>
        <dbReference type="ARBA" id="ARBA00022898"/>
    </source>
</evidence>
<evidence type="ECO:0000256" key="8">
    <source>
        <dbReference type="ARBA" id="ARBA00048212"/>
    </source>
</evidence>
<dbReference type="InterPro" id="IPR018300">
    <property type="entry name" value="Aminotrans_IV_CS"/>
</dbReference>
<dbReference type="PROSITE" id="PS00770">
    <property type="entry name" value="AA_TRANSFER_CLASS_4"/>
    <property type="match status" value="1"/>
</dbReference>
<comment type="catalytic activity">
    <reaction evidence="10">
        <text>L-leucine + 2-oxoglutarate = 4-methyl-2-oxopentanoate + L-glutamate</text>
        <dbReference type="Rhea" id="RHEA:18321"/>
        <dbReference type="ChEBI" id="CHEBI:16810"/>
        <dbReference type="ChEBI" id="CHEBI:17865"/>
        <dbReference type="ChEBI" id="CHEBI:29985"/>
        <dbReference type="ChEBI" id="CHEBI:57427"/>
        <dbReference type="EC" id="2.6.1.42"/>
    </reaction>
</comment>
<evidence type="ECO:0000256" key="12">
    <source>
        <dbReference type="RuleBase" id="RU004516"/>
    </source>
</evidence>
<comment type="pathway">
    <text evidence="4">Amino-acid biosynthesis; L-leucine biosynthesis; L-leucine from 3-methyl-2-oxobutanoate: step 4/4.</text>
</comment>
<evidence type="ECO:0000256" key="9">
    <source>
        <dbReference type="ARBA" id="ARBA00048798"/>
    </source>
</evidence>
<organism evidence="13 14">
    <name type="scientific">Cryomorpha ignava</name>
    <dbReference type="NCBI Taxonomy" id="101383"/>
    <lineage>
        <taxon>Bacteria</taxon>
        <taxon>Pseudomonadati</taxon>
        <taxon>Bacteroidota</taxon>
        <taxon>Flavobacteriia</taxon>
        <taxon>Flavobacteriales</taxon>
        <taxon>Cryomorphaceae</taxon>
        <taxon>Cryomorpha</taxon>
    </lineage>
</organism>
<dbReference type="Pfam" id="PF01063">
    <property type="entry name" value="Aminotran_4"/>
    <property type="match status" value="1"/>
</dbReference>
<reference evidence="13 14" key="1">
    <citation type="submission" date="2020-02" db="EMBL/GenBank/DDBJ databases">
        <title>Out from the shadows clarifying the taxonomy of the family Cryomorphaceae and related taxa by utilizing the GTDB taxonomic framework.</title>
        <authorList>
            <person name="Bowman J.P."/>
        </authorList>
    </citation>
    <scope>NUCLEOTIDE SEQUENCE [LARGE SCALE GENOMIC DNA]</scope>
    <source>
        <strain evidence="13 14">QSSC 1-22</strain>
    </source>
</reference>
<dbReference type="RefSeq" id="WP_163286794.1">
    <property type="nucleotide sequence ID" value="NZ_JAAGVY010000049.1"/>
</dbReference>
<gene>
    <name evidence="13" type="ORF">G3O08_17715</name>
</gene>
<dbReference type="Gene3D" id="3.20.10.10">
    <property type="entry name" value="D-amino Acid Aminotransferase, subunit A, domain 2"/>
    <property type="match status" value="1"/>
</dbReference>
<evidence type="ECO:0000256" key="4">
    <source>
        <dbReference type="ARBA" id="ARBA00005072"/>
    </source>
</evidence>
<protein>
    <recommendedName>
        <fullName evidence="6">branched-chain-amino-acid transaminase</fullName>
        <ecNumber evidence="6">2.6.1.42</ecNumber>
    </recommendedName>
</protein>
<evidence type="ECO:0000256" key="1">
    <source>
        <dbReference type="ARBA" id="ARBA00001933"/>
    </source>
</evidence>
<name>A0A7K3WUJ4_9FLAO</name>
<comment type="pathway">
    <text evidence="2">Amino-acid biosynthesis; L-isoleucine biosynthesis; L-isoleucine from 2-oxobutanoate: step 4/4.</text>
</comment>
<dbReference type="PANTHER" id="PTHR42743">
    <property type="entry name" value="AMINO-ACID AMINOTRANSFERASE"/>
    <property type="match status" value="1"/>
</dbReference>
<dbReference type="GO" id="GO:0004084">
    <property type="term" value="F:branched-chain-amino-acid transaminase activity"/>
    <property type="evidence" value="ECO:0007669"/>
    <property type="project" value="UniProtKB-EC"/>
</dbReference>
<dbReference type="Proteomes" id="UP000486602">
    <property type="component" value="Unassembled WGS sequence"/>
</dbReference>
<evidence type="ECO:0000256" key="3">
    <source>
        <dbReference type="ARBA" id="ARBA00004931"/>
    </source>
</evidence>
<evidence type="ECO:0000256" key="11">
    <source>
        <dbReference type="RuleBase" id="RU004106"/>
    </source>
</evidence>
<dbReference type="InterPro" id="IPR043132">
    <property type="entry name" value="BCAT-like_C"/>
</dbReference>
<comment type="cofactor">
    <cofactor evidence="1 12">
        <name>pyridoxal 5'-phosphate</name>
        <dbReference type="ChEBI" id="CHEBI:597326"/>
    </cofactor>
</comment>
<evidence type="ECO:0000256" key="2">
    <source>
        <dbReference type="ARBA" id="ARBA00004824"/>
    </source>
</evidence>